<dbReference type="PROSITE" id="PS00198">
    <property type="entry name" value="4FE4S_FER_1"/>
    <property type="match status" value="2"/>
</dbReference>
<keyword evidence="4" id="KW-0472">Membrane</keyword>
<dbReference type="InterPro" id="IPR051460">
    <property type="entry name" value="HdrC_iron-sulfur_subunit"/>
</dbReference>
<feature type="transmembrane region" description="Helical" evidence="4">
    <location>
        <begin position="128"/>
        <end position="147"/>
    </location>
</feature>
<dbReference type="Gene3D" id="1.20.950.20">
    <property type="entry name" value="Transmembrane di-heme cytochromes, Chain C"/>
    <property type="match status" value="2"/>
</dbReference>
<dbReference type="STRING" id="1592317.DPF_1122"/>
<evidence type="ECO:0000259" key="5">
    <source>
        <dbReference type="Pfam" id="PF13183"/>
    </source>
</evidence>
<dbReference type="PANTHER" id="PTHR43255:SF2">
    <property type="entry name" value="HETERODISULFIDE REDUCTASE RELATED PROTEIN"/>
    <property type="match status" value="1"/>
</dbReference>
<evidence type="ECO:0000313" key="6">
    <source>
        <dbReference type="EMBL" id="GAU08414.1"/>
    </source>
</evidence>
<keyword evidence="4" id="KW-0812">Transmembrane</keyword>
<feature type="transmembrane region" description="Helical" evidence="4">
    <location>
        <begin position="7"/>
        <end position="27"/>
    </location>
</feature>
<feature type="domain" description="4Fe-4S ferredoxin-type" evidence="5">
    <location>
        <begin position="333"/>
        <end position="405"/>
    </location>
</feature>
<dbReference type="InterPro" id="IPR017900">
    <property type="entry name" value="4Fe4S_Fe_S_CS"/>
</dbReference>
<proteinExistence type="predicted"/>
<dbReference type="GO" id="GO:0020037">
    <property type="term" value="F:heme binding"/>
    <property type="evidence" value="ECO:0007669"/>
    <property type="project" value="InterPro"/>
</dbReference>
<dbReference type="OrthoDB" id="5410318at2"/>
<dbReference type="InterPro" id="IPR017896">
    <property type="entry name" value="4Fe4S_Fe-S-bd"/>
</dbReference>
<keyword evidence="3" id="KW-0411">Iron-sulfur</keyword>
<keyword evidence="4" id="KW-1133">Transmembrane helix</keyword>
<dbReference type="SUPFAM" id="SSF103501">
    <property type="entry name" value="Respiratory nitrate reductase 1 gamma chain"/>
    <property type="match status" value="2"/>
</dbReference>
<feature type="transmembrane region" description="Helical" evidence="4">
    <location>
        <begin position="159"/>
        <end position="178"/>
    </location>
</feature>
<accession>A0A194AI22</accession>
<dbReference type="InterPro" id="IPR009051">
    <property type="entry name" value="Helical_ferredxn"/>
</dbReference>
<sequence>MTLSTLFWIAFALFIVGLGVTVSRWFIPSVLGTPSPYGAGSRVRAVLKGMLGSLVPCRLFALGRALVVDILFLRPLFRASKLRWVAHQLIFLPFVLLLIFHALAGVVTEHLFPDYQSTLNPFFMGREILGIMILAGVVLAVFRRYIIREHLLLSNGQDLFALVLLGVIMLSGIALEGMKMTSQTVFMDMVEEYAAIDTEDDPSELEALTAYWSEEFALVAHGPVTMSDAALTQGKALHEEYCASCHDANTSAFAGYAAARAMAPIAPVLDRMGMVSLLWYIHVLSCLLGLATLPLTKFLHILTTPLSLLTRSVMGPQSHPAALAVRQAMGPFACTHCGVCSQHCSAMVAARTLDNPLILPGEKMQYIKGRSPSRPIPPTARKQLAQGIFVCTSCARCFEVCPSGIDMATLWMDLRKHLLEAGDVPLALLSPLASVPALTRDTTLHQYMDKATSQGLARVQDNFESLMDPQAPLLLQEREDPDAASLSRNKTFSYCFVCQNCTTICPVVALYEHPQKELGMLPHQIMCSLGLGLTEMCSKSAMIWKCTTCYQCQEHCPQDVRIVDLFYRLKHAAVKNAESVHKPDRIRLD</sequence>
<reference evidence="7" key="1">
    <citation type="submission" date="2016-06" db="EMBL/GenBank/DDBJ databases">
        <title>Draft genome sequence of Desulfoplanes formicivorans strain Pf12B.</title>
        <authorList>
            <person name="Watanabe M."/>
            <person name="Kojima H."/>
            <person name="Fukui M."/>
        </authorList>
    </citation>
    <scope>NUCLEOTIDE SEQUENCE [LARGE SCALE GENOMIC DNA]</scope>
    <source>
        <strain evidence="7">Pf12B</strain>
    </source>
</reference>
<dbReference type="GO" id="GO:0009055">
    <property type="term" value="F:electron transfer activity"/>
    <property type="evidence" value="ECO:0007669"/>
    <property type="project" value="InterPro"/>
</dbReference>
<dbReference type="SUPFAM" id="SSF46626">
    <property type="entry name" value="Cytochrome c"/>
    <property type="match status" value="1"/>
</dbReference>
<feature type="transmembrane region" description="Helical" evidence="4">
    <location>
        <begin position="59"/>
        <end position="77"/>
    </location>
</feature>
<dbReference type="GO" id="GO:0046872">
    <property type="term" value="F:metal ion binding"/>
    <property type="evidence" value="ECO:0007669"/>
    <property type="project" value="UniProtKB-KW"/>
</dbReference>
<feature type="domain" description="4Fe-4S ferredoxin-type" evidence="5">
    <location>
        <begin position="493"/>
        <end position="560"/>
    </location>
</feature>
<dbReference type="PANTHER" id="PTHR43255">
    <property type="entry name" value="IRON-SULFUR-BINDING OXIDOREDUCTASE FADF-RELATED-RELATED"/>
    <property type="match status" value="1"/>
</dbReference>
<keyword evidence="7" id="KW-1185">Reference proteome</keyword>
<evidence type="ECO:0000256" key="1">
    <source>
        <dbReference type="ARBA" id="ARBA00022723"/>
    </source>
</evidence>
<dbReference type="GO" id="GO:0005886">
    <property type="term" value="C:plasma membrane"/>
    <property type="evidence" value="ECO:0007669"/>
    <property type="project" value="TreeGrafter"/>
</dbReference>
<dbReference type="AlphaFoldDB" id="A0A194AI22"/>
<comment type="caution">
    <text evidence="6">The sequence shown here is derived from an EMBL/GenBank/DDBJ whole genome shotgun (WGS) entry which is preliminary data.</text>
</comment>
<dbReference type="SUPFAM" id="SSF46548">
    <property type="entry name" value="alpha-helical ferredoxin"/>
    <property type="match status" value="2"/>
</dbReference>
<gene>
    <name evidence="6" type="ORF">DPF_1122</name>
</gene>
<keyword evidence="2" id="KW-0408">Iron</keyword>
<evidence type="ECO:0000256" key="2">
    <source>
        <dbReference type="ARBA" id="ARBA00023004"/>
    </source>
</evidence>
<name>A0A194AI22_9BACT</name>
<keyword evidence="1" id="KW-0479">Metal-binding</keyword>
<dbReference type="InterPro" id="IPR036197">
    <property type="entry name" value="NarG-like_sf"/>
</dbReference>
<protein>
    <recommendedName>
        <fullName evidence="5">4Fe-4S ferredoxin-type domain-containing protein</fullName>
    </recommendedName>
</protein>
<feature type="transmembrane region" description="Helical" evidence="4">
    <location>
        <begin position="89"/>
        <end position="108"/>
    </location>
</feature>
<dbReference type="EMBL" id="BDFE01000015">
    <property type="protein sequence ID" value="GAU08414.1"/>
    <property type="molecule type" value="Genomic_DNA"/>
</dbReference>
<dbReference type="Proteomes" id="UP000095200">
    <property type="component" value="Unassembled WGS sequence"/>
</dbReference>
<dbReference type="Gene3D" id="1.10.1060.10">
    <property type="entry name" value="Alpha-helical ferredoxin"/>
    <property type="match status" value="2"/>
</dbReference>
<dbReference type="Pfam" id="PF13183">
    <property type="entry name" value="Fer4_8"/>
    <property type="match status" value="2"/>
</dbReference>
<dbReference type="RefSeq" id="WP_069857922.1">
    <property type="nucleotide sequence ID" value="NZ_BDFE01000015.1"/>
</dbReference>
<evidence type="ECO:0000256" key="3">
    <source>
        <dbReference type="ARBA" id="ARBA00023014"/>
    </source>
</evidence>
<dbReference type="InterPro" id="IPR036909">
    <property type="entry name" value="Cyt_c-like_dom_sf"/>
</dbReference>
<evidence type="ECO:0000313" key="7">
    <source>
        <dbReference type="Proteomes" id="UP000095200"/>
    </source>
</evidence>
<organism evidence="6 7">
    <name type="scientific">Desulfoplanes formicivorans</name>
    <dbReference type="NCBI Taxonomy" id="1592317"/>
    <lineage>
        <taxon>Bacteria</taxon>
        <taxon>Pseudomonadati</taxon>
        <taxon>Thermodesulfobacteriota</taxon>
        <taxon>Desulfovibrionia</taxon>
        <taxon>Desulfovibrionales</taxon>
        <taxon>Desulfoplanaceae</taxon>
        <taxon>Desulfoplanes</taxon>
    </lineage>
</organism>
<dbReference type="GO" id="GO:0051536">
    <property type="term" value="F:iron-sulfur cluster binding"/>
    <property type="evidence" value="ECO:0007669"/>
    <property type="project" value="UniProtKB-KW"/>
</dbReference>
<evidence type="ECO:0000256" key="4">
    <source>
        <dbReference type="SAM" id="Phobius"/>
    </source>
</evidence>